<dbReference type="InterPro" id="IPR036388">
    <property type="entry name" value="WH-like_DNA-bd_sf"/>
</dbReference>
<gene>
    <name evidence="3" type="ORF">A9B99_01775</name>
</gene>
<dbReference type="RefSeq" id="WP_064594039.1">
    <property type="nucleotide sequence ID" value="NZ_CP134782.1"/>
</dbReference>
<protein>
    <recommendedName>
        <fullName evidence="2">HTH luxR-type domain-containing protein</fullName>
    </recommendedName>
</protein>
<name>A0A1B7L888_9ENTR</name>
<dbReference type="Proteomes" id="UP000078225">
    <property type="component" value="Unassembled WGS sequence"/>
</dbReference>
<dbReference type="InterPro" id="IPR000792">
    <property type="entry name" value="Tscrpt_reg_LuxR_C"/>
</dbReference>
<dbReference type="GO" id="GO:0006355">
    <property type="term" value="P:regulation of DNA-templated transcription"/>
    <property type="evidence" value="ECO:0007669"/>
    <property type="project" value="InterPro"/>
</dbReference>
<organism evidence="3 4">
    <name type="scientific">Mangrovibacter phragmitis</name>
    <dbReference type="NCBI Taxonomy" id="1691903"/>
    <lineage>
        <taxon>Bacteria</taxon>
        <taxon>Pseudomonadati</taxon>
        <taxon>Pseudomonadota</taxon>
        <taxon>Gammaproteobacteria</taxon>
        <taxon>Enterobacterales</taxon>
        <taxon>Enterobacteriaceae</taxon>
        <taxon>Mangrovibacter</taxon>
    </lineage>
</organism>
<keyword evidence="4" id="KW-1185">Reference proteome</keyword>
<dbReference type="EMBL" id="LYRP01000001">
    <property type="protein sequence ID" value="OAT78485.1"/>
    <property type="molecule type" value="Genomic_DNA"/>
</dbReference>
<reference evidence="4" key="1">
    <citation type="submission" date="2016-05" db="EMBL/GenBank/DDBJ databases">
        <authorList>
            <person name="Behera P."/>
            <person name="Vaishampayan P."/>
            <person name="Singh N."/>
            <person name="Raina V."/>
            <person name="Suar M."/>
            <person name="Pattnaik A."/>
            <person name="Rastogi G."/>
        </authorList>
    </citation>
    <scope>NUCLEOTIDE SEQUENCE [LARGE SCALE GENOMIC DNA]</scope>
    <source>
        <strain evidence="4">MP23</strain>
    </source>
</reference>
<comment type="caution">
    <text evidence="3">The sequence shown here is derived from an EMBL/GenBank/DDBJ whole genome shotgun (WGS) entry which is preliminary data.</text>
</comment>
<dbReference type="OrthoDB" id="6623081at2"/>
<dbReference type="Gene3D" id="1.10.10.10">
    <property type="entry name" value="Winged helix-like DNA-binding domain superfamily/Winged helix DNA-binding domain"/>
    <property type="match status" value="1"/>
</dbReference>
<evidence type="ECO:0000256" key="1">
    <source>
        <dbReference type="ARBA" id="ARBA00023125"/>
    </source>
</evidence>
<feature type="domain" description="HTH luxR-type" evidence="2">
    <location>
        <begin position="90"/>
        <end position="154"/>
    </location>
</feature>
<dbReference type="GO" id="GO:0003677">
    <property type="term" value="F:DNA binding"/>
    <property type="evidence" value="ECO:0007669"/>
    <property type="project" value="UniProtKB-KW"/>
</dbReference>
<accession>A0A1B7L888</accession>
<evidence type="ECO:0000313" key="3">
    <source>
        <dbReference type="EMBL" id="OAT78485.1"/>
    </source>
</evidence>
<dbReference type="SUPFAM" id="SSF46894">
    <property type="entry name" value="C-terminal effector domain of the bipartite response regulators"/>
    <property type="match status" value="1"/>
</dbReference>
<dbReference type="AlphaFoldDB" id="A0A1B7L888"/>
<dbReference type="PRINTS" id="PR00038">
    <property type="entry name" value="HTHLUXR"/>
</dbReference>
<proteinExistence type="predicted"/>
<dbReference type="SMART" id="SM00421">
    <property type="entry name" value="HTH_LUXR"/>
    <property type="match status" value="1"/>
</dbReference>
<dbReference type="InterPro" id="IPR016032">
    <property type="entry name" value="Sig_transdc_resp-reg_C-effctor"/>
</dbReference>
<evidence type="ECO:0000313" key="4">
    <source>
        <dbReference type="Proteomes" id="UP000078225"/>
    </source>
</evidence>
<evidence type="ECO:0000259" key="2">
    <source>
        <dbReference type="PROSITE" id="PS50043"/>
    </source>
</evidence>
<sequence>MERKINVYLYKISCNYIRQGIISILHENIDSNVRINFDSCIINGDSLVITKGNFTPFTTQDGRFIVIPERVTIDTFLDIIKNFIYGRISDEVKNISLGNRELEILSGIISERSDDEISRSMQIQKKTVSSHKDNIKRKIAANSRIDLFYAFSFFDFNDHKMKINELEIIHNRNMQNKKNQSNSIDFYM</sequence>
<dbReference type="PROSITE" id="PS50043">
    <property type="entry name" value="HTH_LUXR_2"/>
    <property type="match status" value="1"/>
</dbReference>
<keyword evidence="1" id="KW-0238">DNA-binding</keyword>
<dbReference type="Pfam" id="PF00196">
    <property type="entry name" value="GerE"/>
    <property type="match status" value="1"/>
</dbReference>